<evidence type="ECO:0000256" key="1">
    <source>
        <dbReference type="ARBA" id="ARBA00012831"/>
    </source>
</evidence>
<keyword evidence="5" id="KW-0648">Protein biosynthesis</keyword>
<evidence type="ECO:0000259" key="9">
    <source>
        <dbReference type="PROSITE" id="PS50862"/>
    </source>
</evidence>
<sequence>MSCLRVMVVHRASRMMLGNPQSSSKTKSLSYHVMLEKGLIHPAGRGLFSILPLVVFYISGKFFGQRVIDKLVRLIEEELNAIGAFKMCMPSLGAKELWRNVGRWDKIGAEIFRVTDREGKEFCLQPTAEEMITQIAAQRGLRRRTMFPFMIYQTTPKFRDEMNPRFGLLRSREFLMNDLYSFDISEEDALKTYRIVSQAYNHILQDTLQFEVHVVRADNGQIGGAVSHEYHLPSTSGEDSIVYCEKCSKGINAELARRHEKPCSECTEECLKVIPSVEIAHTFQLGDLFSKSLGARYQNVAMVMNCYGLGIGRIMAAAIDVLSPDQNSLRLPDAICPFKMAIIPPADSSKIDPELASYAISLAQQLDSTTNLHNEVFYDDRTDYSIGKRLLLATQLGIPHIAVVGSRVANLFGCRPMVEYFTVKSHQADPIEVGILSHKELFELVEYM</sequence>
<dbReference type="SUPFAM" id="SSF52954">
    <property type="entry name" value="Class II aaRS ABD-related"/>
    <property type="match status" value="1"/>
</dbReference>
<evidence type="ECO:0000256" key="5">
    <source>
        <dbReference type="ARBA" id="ARBA00022917"/>
    </source>
</evidence>
<dbReference type="InterPro" id="IPR036621">
    <property type="entry name" value="Anticodon-bd_dom_sf"/>
</dbReference>
<dbReference type="PRINTS" id="PR01046">
    <property type="entry name" value="TRNASYNTHPRO"/>
</dbReference>
<dbReference type="Proteomes" id="UP000036681">
    <property type="component" value="Unplaced"/>
</dbReference>
<dbReference type="InterPro" id="IPR006195">
    <property type="entry name" value="aa-tRNA-synth_II"/>
</dbReference>
<name>A0A9J2P3E9_ASCLU</name>
<evidence type="ECO:0000256" key="2">
    <source>
        <dbReference type="ARBA" id="ARBA00022598"/>
    </source>
</evidence>
<dbReference type="Pfam" id="PF03129">
    <property type="entry name" value="HGTP_anticodon"/>
    <property type="match status" value="1"/>
</dbReference>
<dbReference type="GO" id="GO:0005524">
    <property type="term" value="F:ATP binding"/>
    <property type="evidence" value="ECO:0007669"/>
    <property type="project" value="UniProtKB-KW"/>
</dbReference>
<dbReference type="PANTHER" id="PTHR42753">
    <property type="entry name" value="MITOCHONDRIAL RIBOSOME PROTEIN L39/PROLYL-TRNA LIGASE FAMILY MEMBER"/>
    <property type="match status" value="1"/>
</dbReference>
<proteinExistence type="predicted"/>
<dbReference type="Pfam" id="PF00587">
    <property type="entry name" value="tRNA-synt_2b"/>
    <property type="match status" value="1"/>
</dbReference>
<dbReference type="WBParaSite" id="ALUE_0000390801-mRNA-1">
    <property type="protein sequence ID" value="ALUE_0000390801-mRNA-1"/>
    <property type="gene ID" value="ALUE_0000390801"/>
</dbReference>
<dbReference type="InterPro" id="IPR004154">
    <property type="entry name" value="Anticodon-bd"/>
</dbReference>
<keyword evidence="3" id="KW-0547">Nucleotide-binding</keyword>
<dbReference type="GO" id="GO:0006433">
    <property type="term" value="P:prolyl-tRNA aminoacylation"/>
    <property type="evidence" value="ECO:0007669"/>
    <property type="project" value="InterPro"/>
</dbReference>
<dbReference type="PANTHER" id="PTHR42753:SF2">
    <property type="entry name" value="PROLINE--TRNA LIGASE"/>
    <property type="match status" value="1"/>
</dbReference>
<comment type="catalytic activity">
    <reaction evidence="8">
        <text>tRNA(Pro) + L-proline + ATP = L-prolyl-tRNA(Pro) + AMP + diphosphate</text>
        <dbReference type="Rhea" id="RHEA:14305"/>
        <dbReference type="Rhea" id="RHEA-COMP:9700"/>
        <dbReference type="Rhea" id="RHEA-COMP:9702"/>
        <dbReference type="ChEBI" id="CHEBI:30616"/>
        <dbReference type="ChEBI" id="CHEBI:33019"/>
        <dbReference type="ChEBI" id="CHEBI:60039"/>
        <dbReference type="ChEBI" id="CHEBI:78442"/>
        <dbReference type="ChEBI" id="CHEBI:78532"/>
        <dbReference type="ChEBI" id="CHEBI:456215"/>
        <dbReference type="EC" id="6.1.1.15"/>
    </reaction>
</comment>
<evidence type="ECO:0000313" key="10">
    <source>
        <dbReference type="Proteomes" id="UP000036681"/>
    </source>
</evidence>
<dbReference type="InterPro" id="IPR045864">
    <property type="entry name" value="aa-tRNA-synth_II/BPL/LPL"/>
</dbReference>
<keyword evidence="6" id="KW-0030">Aminoacyl-tRNA synthetase</keyword>
<dbReference type="GO" id="GO:0005739">
    <property type="term" value="C:mitochondrion"/>
    <property type="evidence" value="ECO:0007669"/>
    <property type="project" value="TreeGrafter"/>
</dbReference>
<dbReference type="GO" id="GO:0004827">
    <property type="term" value="F:proline-tRNA ligase activity"/>
    <property type="evidence" value="ECO:0007669"/>
    <property type="project" value="UniProtKB-EC"/>
</dbReference>
<keyword evidence="10" id="KW-1185">Reference proteome</keyword>
<dbReference type="AlphaFoldDB" id="A0A9J2P3E9"/>
<evidence type="ECO:0000256" key="4">
    <source>
        <dbReference type="ARBA" id="ARBA00022840"/>
    </source>
</evidence>
<dbReference type="SUPFAM" id="SSF55681">
    <property type="entry name" value="Class II aaRS and biotin synthetases"/>
    <property type="match status" value="1"/>
</dbReference>
<dbReference type="InterPro" id="IPR002314">
    <property type="entry name" value="aa-tRNA-synt_IIb"/>
</dbReference>
<keyword evidence="4" id="KW-0067">ATP-binding</keyword>
<evidence type="ECO:0000256" key="6">
    <source>
        <dbReference type="ARBA" id="ARBA00023146"/>
    </source>
</evidence>
<keyword evidence="2" id="KW-0436">Ligase</keyword>
<organism evidence="10 11">
    <name type="scientific">Ascaris lumbricoides</name>
    <name type="common">Giant roundworm</name>
    <dbReference type="NCBI Taxonomy" id="6252"/>
    <lineage>
        <taxon>Eukaryota</taxon>
        <taxon>Metazoa</taxon>
        <taxon>Ecdysozoa</taxon>
        <taxon>Nematoda</taxon>
        <taxon>Chromadorea</taxon>
        <taxon>Rhabditida</taxon>
        <taxon>Spirurina</taxon>
        <taxon>Ascaridomorpha</taxon>
        <taxon>Ascaridoidea</taxon>
        <taxon>Ascarididae</taxon>
        <taxon>Ascaris</taxon>
    </lineage>
</organism>
<dbReference type="PROSITE" id="PS50862">
    <property type="entry name" value="AA_TRNA_LIGASE_II"/>
    <property type="match status" value="1"/>
</dbReference>
<evidence type="ECO:0000256" key="3">
    <source>
        <dbReference type="ARBA" id="ARBA00022741"/>
    </source>
</evidence>
<dbReference type="InterPro" id="IPR050062">
    <property type="entry name" value="Pro-tRNA_synthetase"/>
</dbReference>
<accession>A0A9J2P3E9</accession>
<feature type="domain" description="Aminoacyl-transfer RNA synthetases class-II family profile" evidence="9">
    <location>
        <begin position="64"/>
        <end position="332"/>
    </location>
</feature>
<dbReference type="EC" id="6.1.1.15" evidence="1"/>
<reference evidence="11" key="1">
    <citation type="submission" date="2023-03" db="UniProtKB">
        <authorList>
            <consortium name="WormBaseParasite"/>
        </authorList>
    </citation>
    <scope>IDENTIFICATION</scope>
</reference>
<evidence type="ECO:0000256" key="8">
    <source>
        <dbReference type="ARBA" id="ARBA00047671"/>
    </source>
</evidence>
<dbReference type="Gene3D" id="3.40.50.800">
    <property type="entry name" value="Anticodon-binding domain"/>
    <property type="match status" value="1"/>
</dbReference>
<dbReference type="Gene3D" id="3.30.930.10">
    <property type="entry name" value="Bira Bifunctional Protein, Domain 2"/>
    <property type="match status" value="1"/>
</dbReference>
<evidence type="ECO:0000313" key="11">
    <source>
        <dbReference type="WBParaSite" id="ALUE_0000390801-mRNA-1"/>
    </source>
</evidence>
<evidence type="ECO:0000256" key="7">
    <source>
        <dbReference type="ARBA" id="ARBA00029731"/>
    </source>
</evidence>
<dbReference type="InterPro" id="IPR002316">
    <property type="entry name" value="Pro-tRNA-ligase_IIa"/>
</dbReference>
<protein>
    <recommendedName>
        <fullName evidence="1">proline--tRNA ligase</fullName>
        <ecNumber evidence="1">6.1.1.15</ecNumber>
    </recommendedName>
    <alternativeName>
        <fullName evidence="7">Prolyl-tRNA synthetase</fullName>
    </alternativeName>
</protein>